<keyword evidence="2" id="KW-1185">Reference proteome</keyword>
<proteinExistence type="predicted"/>
<dbReference type="Proteomes" id="UP001055013">
    <property type="component" value="Unassembled WGS sequence"/>
</dbReference>
<accession>A0ACB5R3Q8</accession>
<gene>
    <name evidence="1" type="ORF">CBA19CS22_34810</name>
</gene>
<protein>
    <submittedName>
        <fullName evidence="1">Uncharacterized protein</fullName>
    </submittedName>
</protein>
<evidence type="ECO:0000313" key="2">
    <source>
        <dbReference type="Proteomes" id="UP001055013"/>
    </source>
</evidence>
<sequence length="183" mass="20137">MKRTLRFSCAILLLFLTAFAVRMTLSHWFFFPDQNPYCGFPQDSECIARQADLFMKVDYPESKDLGKSFLTLLSAVLVASITFSEKIVDVHNASTLAVSTMMVCWLLLFVSIVTCGVGLAFVVTAQSICVYSPDLDYRSVEMRGAFMFLAAGVTFVFSLVSLIVAGIASLVERRRLAAIAATA</sequence>
<comment type="caution">
    <text evidence="1">The sequence shown here is derived from an EMBL/GenBank/DDBJ whole genome shotgun (WGS) entry which is preliminary data.</text>
</comment>
<dbReference type="EMBL" id="BPUR01000032">
    <property type="protein sequence ID" value="GJH21826.1"/>
    <property type="molecule type" value="Genomic_DNA"/>
</dbReference>
<evidence type="ECO:0000313" key="1">
    <source>
        <dbReference type="EMBL" id="GJH21826.1"/>
    </source>
</evidence>
<name>A0ACB5R3Q8_9BURK</name>
<organism evidence="1 2">
    <name type="scientific">Caballeronia novacaledonica</name>
    <dbReference type="NCBI Taxonomy" id="1544861"/>
    <lineage>
        <taxon>Bacteria</taxon>
        <taxon>Pseudomonadati</taxon>
        <taxon>Pseudomonadota</taxon>
        <taxon>Betaproteobacteria</taxon>
        <taxon>Burkholderiales</taxon>
        <taxon>Burkholderiaceae</taxon>
        <taxon>Caballeronia</taxon>
    </lineage>
</organism>
<reference evidence="1" key="1">
    <citation type="submission" date="2021-09" db="EMBL/GenBank/DDBJ databases">
        <title>Isolation and characterization of 3-chlorobenzoate degrading bacteria from soils in Shizuoka.</title>
        <authorList>
            <person name="Ifat A."/>
            <person name="Ogawa N."/>
            <person name="Kimbara K."/>
            <person name="Moriuchi R."/>
            <person name="Dohra H."/>
            <person name="Shintani M."/>
        </authorList>
    </citation>
    <scope>NUCLEOTIDE SEQUENCE</scope>
    <source>
        <strain evidence="1">19CS2-2</strain>
    </source>
</reference>